<sequence length="148" mass="17181">MLFSLYSVLKKGHHYSKKWPVKPELNSIFPENKIILLTSLSSRYLPLLAIAVAYIQYSLLGSGFLPQIIAMMLFIATLPLQGFYWLGVRSKTTLTPAHAAWFRHICDKMQQHGIELPRYNQPGRYIDLAQVLQQAYRQLDKAFIRDWI</sequence>
<keyword evidence="4" id="KW-1003">Cell membrane</keyword>
<keyword evidence="6 9" id="KW-0812">Transmembrane</keyword>
<name>A0A1E7Q6M3_9GAMM</name>
<evidence type="ECO:0000313" key="10">
    <source>
        <dbReference type="EMBL" id="OEY69844.1"/>
    </source>
</evidence>
<dbReference type="Pfam" id="PF04217">
    <property type="entry name" value="DUF412"/>
    <property type="match status" value="1"/>
</dbReference>
<comment type="caution">
    <text evidence="10">The sequence shown here is derived from an EMBL/GenBank/DDBJ whole genome shotgun (WGS) entry which is preliminary data.</text>
</comment>
<comment type="subcellular location">
    <subcellularLocation>
        <location evidence="1">Cell inner membrane</location>
        <topology evidence="1">Multi-pass membrane protein</topology>
    </subcellularLocation>
</comment>
<gene>
    <name evidence="10" type="ORF">BI198_09935</name>
</gene>
<dbReference type="STRING" id="1628148.BI198_09935"/>
<dbReference type="AlphaFoldDB" id="A0A1E7Q6M3"/>
<proteinExistence type="inferred from homology"/>
<dbReference type="Proteomes" id="UP000242258">
    <property type="component" value="Unassembled WGS sequence"/>
</dbReference>
<evidence type="ECO:0000313" key="11">
    <source>
        <dbReference type="Proteomes" id="UP000242258"/>
    </source>
</evidence>
<keyword evidence="5" id="KW-0997">Cell inner membrane</keyword>
<evidence type="ECO:0000256" key="4">
    <source>
        <dbReference type="ARBA" id="ARBA00022475"/>
    </source>
</evidence>
<evidence type="ECO:0000256" key="3">
    <source>
        <dbReference type="ARBA" id="ARBA00018831"/>
    </source>
</evidence>
<keyword evidence="11" id="KW-1185">Reference proteome</keyword>
<evidence type="ECO:0000256" key="9">
    <source>
        <dbReference type="SAM" id="Phobius"/>
    </source>
</evidence>
<dbReference type="GO" id="GO:0005886">
    <property type="term" value="C:plasma membrane"/>
    <property type="evidence" value="ECO:0007669"/>
    <property type="project" value="UniProtKB-SubCell"/>
</dbReference>
<feature type="transmembrane region" description="Helical" evidence="9">
    <location>
        <begin position="34"/>
        <end position="57"/>
    </location>
</feature>
<dbReference type="InterPro" id="IPR007334">
    <property type="entry name" value="UPF0208"/>
</dbReference>
<accession>A0A1E7Q6M3</accession>
<evidence type="ECO:0000256" key="2">
    <source>
        <dbReference type="ARBA" id="ARBA00009474"/>
    </source>
</evidence>
<keyword evidence="7 9" id="KW-1133">Transmembrane helix</keyword>
<evidence type="ECO:0000256" key="7">
    <source>
        <dbReference type="ARBA" id="ARBA00022989"/>
    </source>
</evidence>
<evidence type="ECO:0000256" key="1">
    <source>
        <dbReference type="ARBA" id="ARBA00004429"/>
    </source>
</evidence>
<keyword evidence="8 9" id="KW-0472">Membrane</keyword>
<dbReference type="OrthoDB" id="7066670at2"/>
<dbReference type="RefSeq" id="WP_070049413.1">
    <property type="nucleotide sequence ID" value="NZ_CBCSDO010000007.1"/>
</dbReference>
<evidence type="ECO:0000256" key="8">
    <source>
        <dbReference type="ARBA" id="ARBA00023136"/>
    </source>
</evidence>
<organism evidence="10 11">
    <name type="scientific">Rheinheimera salexigens</name>
    <dbReference type="NCBI Taxonomy" id="1628148"/>
    <lineage>
        <taxon>Bacteria</taxon>
        <taxon>Pseudomonadati</taxon>
        <taxon>Pseudomonadota</taxon>
        <taxon>Gammaproteobacteria</taxon>
        <taxon>Chromatiales</taxon>
        <taxon>Chromatiaceae</taxon>
        <taxon>Rheinheimera</taxon>
    </lineage>
</organism>
<evidence type="ECO:0000256" key="6">
    <source>
        <dbReference type="ARBA" id="ARBA00022692"/>
    </source>
</evidence>
<feature type="transmembrane region" description="Helical" evidence="9">
    <location>
        <begin position="63"/>
        <end position="86"/>
    </location>
</feature>
<dbReference type="NCBIfam" id="NF002493">
    <property type="entry name" value="PRK01816.1"/>
    <property type="match status" value="1"/>
</dbReference>
<protein>
    <recommendedName>
        <fullName evidence="3">UPF0208 membrane protein YfbV</fullName>
    </recommendedName>
</protein>
<evidence type="ECO:0000256" key="5">
    <source>
        <dbReference type="ARBA" id="ARBA00022519"/>
    </source>
</evidence>
<dbReference type="EMBL" id="MKEK01000001">
    <property type="protein sequence ID" value="OEY69844.1"/>
    <property type="molecule type" value="Genomic_DNA"/>
</dbReference>
<comment type="similarity">
    <text evidence="2">Belongs to the UPF0208 family.</text>
</comment>
<reference evidence="11" key="1">
    <citation type="submission" date="2016-09" db="EMBL/GenBank/DDBJ databases">
        <authorList>
            <person name="Wan X."/>
            <person name="Hou S."/>
        </authorList>
    </citation>
    <scope>NUCLEOTIDE SEQUENCE [LARGE SCALE GENOMIC DNA]</scope>
    <source>
        <strain evidence="11">KH87</strain>
    </source>
</reference>